<protein>
    <submittedName>
        <fullName evidence="1">ABC transporter substrate-binding protein</fullName>
    </submittedName>
</protein>
<dbReference type="Gene3D" id="3.40.50.2300">
    <property type="match status" value="2"/>
</dbReference>
<comment type="caution">
    <text evidence="1">The sequence shown here is derived from an EMBL/GenBank/DDBJ whole genome shotgun (WGS) entry which is preliminary data.</text>
</comment>
<dbReference type="Proteomes" id="UP000749040">
    <property type="component" value="Unassembled WGS sequence"/>
</dbReference>
<evidence type="ECO:0000313" key="1">
    <source>
        <dbReference type="EMBL" id="MBM9507770.1"/>
    </source>
</evidence>
<dbReference type="SUPFAM" id="SSF53822">
    <property type="entry name" value="Periplasmic binding protein-like I"/>
    <property type="match status" value="1"/>
</dbReference>
<dbReference type="EMBL" id="JADKYB010000014">
    <property type="protein sequence ID" value="MBM9507770.1"/>
    <property type="molecule type" value="Genomic_DNA"/>
</dbReference>
<organism evidence="1 2">
    <name type="scientific">Actinacidiphila acididurans</name>
    <dbReference type="NCBI Taxonomy" id="2784346"/>
    <lineage>
        <taxon>Bacteria</taxon>
        <taxon>Bacillati</taxon>
        <taxon>Actinomycetota</taxon>
        <taxon>Actinomycetes</taxon>
        <taxon>Kitasatosporales</taxon>
        <taxon>Streptomycetaceae</taxon>
        <taxon>Actinacidiphila</taxon>
    </lineage>
</organism>
<gene>
    <name evidence="1" type="ORF">ITX44_25125</name>
</gene>
<proteinExistence type="predicted"/>
<dbReference type="RefSeq" id="WP_205359634.1">
    <property type="nucleotide sequence ID" value="NZ_JADKYB010000014.1"/>
</dbReference>
<sequence>MGEILRKAKTWWGNQRRRGKVALTALLALTLAVVGTVSVRALTHEDHACSHADATVVTHEGVNGECVGFTDGSYPFNSKLAPIERAVQQENHNVVKDHPDNYVSVVLLLPISADKGSILSMTNAMEQIKGAYTAQHYANNANVEGNSPYIQLLIGSDGYQANGWRTAVSAIENATDQYIAAVTGLGLSLKPTQLAVNDLTRHDIPVFGATITSDTYDNIKNFVRVSPSNRDNMAVALSYVQKVGYTRAVLVEDDNTGDSYDATLVTGFRNFNKIPGHQIVGTEPYNTEKRDQAVDTATRTKAEAQVENRISQMTGDICLEQQPKAVVLFAGRGQDLGVLVHALSNTCLDKQIEIISGDDVTNLPNSPQLQKDLSGHVTVDYAGVAHPDEWSAADDPQHKQDIQDGRSGFATFIGQYQSLFHETSTTALSDGNTMMAYDATLTAISAVRLANQPQPGSDAVAAELGALQGAHKVHGSSGPIQFTADYSTSDTASNPVDKAVPVLRLQDDGNSSVLAVQWPAQASPVK</sequence>
<dbReference type="CDD" id="cd06268">
    <property type="entry name" value="PBP1_ABC_transporter_LIVBP-like"/>
    <property type="match status" value="1"/>
</dbReference>
<keyword evidence="2" id="KW-1185">Reference proteome</keyword>
<accession>A0ABS2TZQ0</accession>
<reference evidence="1 2" key="1">
    <citation type="submission" date="2021-01" db="EMBL/GenBank/DDBJ databases">
        <title>Streptomyces acididurans sp. nov., isolated from a peat swamp forest soil.</title>
        <authorList>
            <person name="Chantavorakit T."/>
            <person name="Duangmal K."/>
        </authorList>
    </citation>
    <scope>NUCLEOTIDE SEQUENCE [LARGE SCALE GENOMIC DNA]</scope>
    <source>
        <strain evidence="1 2">KK5PA1</strain>
    </source>
</reference>
<name>A0ABS2TZQ0_9ACTN</name>
<evidence type="ECO:0000313" key="2">
    <source>
        <dbReference type="Proteomes" id="UP000749040"/>
    </source>
</evidence>
<dbReference type="InterPro" id="IPR028082">
    <property type="entry name" value="Peripla_BP_I"/>
</dbReference>